<evidence type="ECO:0000313" key="1">
    <source>
        <dbReference type="EMBL" id="CAI9177315.1"/>
    </source>
</evidence>
<dbReference type="Proteomes" id="UP001176941">
    <property type="component" value="Chromosome 6"/>
</dbReference>
<protein>
    <submittedName>
        <fullName evidence="1">Uncharacterized protein</fullName>
    </submittedName>
</protein>
<organism evidence="1 2">
    <name type="scientific">Rangifer tarandus platyrhynchus</name>
    <name type="common">Svalbard reindeer</name>
    <dbReference type="NCBI Taxonomy" id="3082113"/>
    <lineage>
        <taxon>Eukaryota</taxon>
        <taxon>Metazoa</taxon>
        <taxon>Chordata</taxon>
        <taxon>Craniata</taxon>
        <taxon>Vertebrata</taxon>
        <taxon>Euteleostomi</taxon>
        <taxon>Mammalia</taxon>
        <taxon>Eutheria</taxon>
        <taxon>Laurasiatheria</taxon>
        <taxon>Artiodactyla</taxon>
        <taxon>Ruminantia</taxon>
        <taxon>Pecora</taxon>
        <taxon>Cervidae</taxon>
        <taxon>Odocoileinae</taxon>
        <taxon>Rangifer</taxon>
    </lineage>
</organism>
<proteinExistence type="predicted"/>
<keyword evidence="2" id="KW-1185">Reference proteome</keyword>
<name>A0ABN8ZTT2_RANTA</name>
<reference evidence="1" key="1">
    <citation type="submission" date="2023-04" db="EMBL/GenBank/DDBJ databases">
        <authorList>
            <consortium name="ELIXIR-Norway"/>
        </authorList>
    </citation>
    <scope>NUCLEOTIDE SEQUENCE [LARGE SCALE GENOMIC DNA]</scope>
</reference>
<accession>A0ABN8ZTT2</accession>
<gene>
    <name evidence="1" type="ORF">MRATA1EN1_LOCUS26277</name>
</gene>
<dbReference type="EMBL" id="OX459942">
    <property type="protein sequence ID" value="CAI9177315.1"/>
    <property type="molecule type" value="Genomic_DNA"/>
</dbReference>
<evidence type="ECO:0000313" key="2">
    <source>
        <dbReference type="Proteomes" id="UP001176941"/>
    </source>
</evidence>
<sequence length="103" mass="11079">MPSSWVLTKEKGASVAAWRASGTHRRTVESLDFACEEHTYAGLLLERGREGGWKTIGGVAWFPAPVPACDSVRASEHASPAHLTSQLHAGVRAATNKARAVLW</sequence>